<evidence type="ECO:0000313" key="2">
    <source>
        <dbReference type="Proteomes" id="UP001430953"/>
    </source>
</evidence>
<organism evidence="1 2">
    <name type="scientific">Cardiocondyla obscurior</name>
    <dbReference type="NCBI Taxonomy" id="286306"/>
    <lineage>
        <taxon>Eukaryota</taxon>
        <taxon>Metazoa</taxon>
        <taxon>Ecdysozoa</taxon>
        <taxon>Arthropoda</taxon>
        <taxon>Hexapoda</taxon>
        <taxon>Insecta</taxon>
        <taxon>Pterygota</taxon>
        <taxon>Neoptera</taxon>
        <taxon>Endopterygota</taxon>
        <taxon>Hymenoptera</taxon>
        <taxon>Apocrita</taxon>
        <taxon>Aculeata</taxon>
        <taxon>Formicoidea</taxon>
        <taxon>Formicidae</taxon>
        <taxon>Myrmicinae</taxon>
        <taxon>Cardiocondyla</taxon>
    </lineage>
</organism>
<reference evidence="1 2" key="1">
    <citation type="submission" date="2023-03" db="EMBL/GenBank/DDBJ databases">
        <title>High recombination rates correlate with genetic variation in Cardiocondyla obscurior ants.</title>
        <authorList>
            <person name="Errbii M."/>
        </authorList>
    </citation>
    <scope>NUCLEOTIDE SEQUENCE [LARGE SCALE GENOMIC DNA]</scope>
    <source>
        <strain evidence="1">Alpha-2009</strain>
        <tissue evidence="1">Whole body</tissue>
    </source>
</reference>
<dbReference type="Proteomes" id="UP001430953">
    <property type="component" value="Unassembled WGS sequence"/>
</dbReference>
<accession>A0AAW2G5C1</accession>
<name>A0AAW2G5C1_9HYME</name>
<evidence type="ECO:0008006" key="3">
    <source>
        <dbReference type="Google" id="ProtNLM"/>
    </source>
</evidence>
<comment type="caution">
    <text evidence="1">The sequence shown here is derived from an EMBL/GenBank/DDBJ whole genome shotgun (WGS) entry which is preliminary data.</text>
</comment>
<evidence type="ECO:0000313" key="1">
    <source>
        <dbReference type="EMBL" id="KAL0123369.1"/>
    </source>
</evidence>
<keyword evidence="2" id="KW-1185">Reference proteome</keyword>
<sequence>METVHRARVLAASENLSGNVRPPLYPGTAGETGMEAAAFNSRSFTPPDPFHSRFSSRLIFRLPQLPPPSRHPAVLLSLTLSCLILIRFSSFSRAEARQFKISFTRRRDVSLFAKLRNYFANFFI</sequence>
<dbReference type="AlphaFoldDB" id="A0AAW2G5C1"/>
<dbReference type="EMBL" id="JADYXP020000005">
    <property type="protein sequence ID" value="KAL0123369.1"/>
    <property type="molecule type" value="Genomic_DNA"/>
</dbReference>
<protein>
    <recommendedName>
        <fullName evidence="3">Transmembrane protein</fullName>
    </recommendedName>
</protein>
<gene>
    <name evidence="1" type="ORF">PUN28_005720</name>
</gene>
<proteinExistence type="predicted"/>